<protein>
    <submittedName>
        <fullName evidence="1">Uncharacterized protein</fullName>
    </submittedName>
</protein>
<keyword evidence="2" id="KW-1185">Reference proteome</keyword>
<organism evidence="1 2">
    <name type="scientific">Nephila pilipes</name>
    <name type="common">Giant wood spider</name>
    <name type="synonym">Nephila maculata</name>
    <dbReference type="NCBI Taxonomy" id="299642"/>
    <lineage>
        <taxon>Eukaryota</taxon>
        <taxon>Metazoa</taxon>
        <taxon>Ecdysozoa</taxon>
        <taxon>Arthropoda</taxon>
        <taxon>Chelicerata</taxon>
        <taxon>Arachnida</taxon>
        <taxon>Araneae</taxon>
        <taxon>Araneomorphae</taxon>
        <taxon>Entelegynae</taxon>
        <taxon>Araneoidea</taxon>
        <taxon>Nephilidae</taxon>
        <taxon>Nephila</taxon>
    </lineage>
</organism>
<accession>A0A8X6NK84</accession>
<gene>
    <name evidence="1" type="ORF">NPIL_565531</name>
</gene>
<evidence type="ECO:0000313" key="1">
    <source>
        <dbReference type="EMBL" id="GFT19864.1"/>
    </source>
</evidence>
<reference evidence="1" key="1">
    <citation type="submission" date="2020-08" db="EMBL/GenBank/DDBJ databases">
        <title>Multicomponent nature underlies the extraordinary mechanical properties of spider dragline silk.</title>
        <authorList>
            <person name="Kono N."/>
            <person name="Nakamura H."/>
            <person name="Mori M."/>
            <person name="Yoshida Y."/>
            <person name="Ohtoshi R."/>
            <person name="Malay A.D."/>
            <person name="Moran D.A.P."/>
            <person name="Tomita M."/>
            <person name="Numata K."/>
            <person name="Arakawa K."/>
        </authorList>
    </citation>
    <scope>NUCLEOTIDE SEQUENCE</scope>
</reference>
<evidence type="ECO:0000313" key="2">
    <source>
        <dbReference type="Proteomes" id="UP000887013"/>
    </source>
</evidence>
<dbReference type="Proteomes" id="UP000887013">
    <property type="component" value="Unassembled WGS sequence"/>
</dbReference>
<comment type="caution">
    <text evidence="1">The sequence shown here is derived from an EMBL/GenBank/DDBJ whole genome shotgun (WGS) entry which is preliminary data.</text>
</comment>
<name>A0A8X6NK84_NEPPI</name>
<dbReference type="AlphaFoldDB" id="A0A8X6NK84"/>
<sequence>MHSDRIFLWKKFFFLGKNTFDYKFIFQANRKLTVKAFIKYEFSSNPECFVSLEAGQASRKKHEKIKKDCRR</sequence>
<dbReference type="EMBL" id="BMAW01059177">
    <property type="protein sequence ID" value="GFT19864.1"/>
    <property type="molecule type" value="Genomic_DNA"/>
</dbReference>
<proteinExistence type="predicted"/>